<keyword evidence="1" id="KW-0472">Membrane</keyword>
<feature type="transmembrane region" description="Helical" evidence="1">
    <location>
        <begin position="110"/>
        <end position="132"/>
    </location>
</feature>
<sequence>MSPVDILALCWFLTLWIGYTLFAKRRARQTICLASELRGKRTRWMKEMLVRENRMADIAIIAALERNIAFFASSSLLILAGLLTALASVEKLHLMIDELAISAAQTNAQIQIKLLLLMGMFIFAFFQFTWALRQYGFGAVLVGAAPTGNRMSEEEVELFANRAAKVVDQAGHSFNYGLRAIYFSLATLSWFIDPRLFMLASVVTMLVMYQREFHSKVLKALKDCH</sequence>
<reference evidence="2" key="1">
    <citation type="submission" date="2021-03" db="EMBL/GenBank/DDBJ databases">
        <title>novel species isolated from a fishpond in China.</title>
        <authorList>
            <person name="Lu H."/>
            <person name="Cai Z."/>
        </authorList>
    </citation>
    <scope>NUCLEOTIDE SEQUENCE</scope>
    <source>
        <strain evidence="2">JCM 30855</strain>
    </source>
</reference>
<feature type="transmembrane region" description="Helical" evidence="1">
    <location>
        <begin position="70"/>
        <end position="89"/>
    </location>
</feature>
<name>A0A939INA6_9ALTE</name>
<evidence type="ECO:0000256" key="1">
    <source>
        <dbReference type="SAM" id="Phobius"/>
    </source>
</evidence>
<dbReference type="PANTHER" id="PTHR31881">
    <property type="match status" value="1"/>
</dbReference>
<keyword evidence="3" id="KW-1185">Reference proteome</keyword>
<comment type="caution">
    <text evidence="2">The sequence shown here is derived from an EMBL/GenBank/DDBJ whole genome shotgun (WGS) entry which is preliminary data.</text>
</comment>
<dbReference type="InterPro" id="IPR006747">
    <property type="entry name" value="DUF599"/>
</dbReference>
<feature type="transmembrane region" description="Helical" evidence="1">
    <location>
        <begin position="6"/>
        <end position="23"/>
    </location>
</feature>
<proteinExistence type="predicted"/>
<protein>
    <submittedName>
        <fullName evidence="2">DUF599 domain-containing protein</fullName>
    </submittedName>
</protein>
<dbReference type="EMBL" id="JAFKCV010000002">
    <property type="protein sequence ID" value="MBN7824625.1"/>
    <property type="molecule type" value="Genomic_DNA"/>
</dbReference>
<dbReference type="PANTHER" id="PTHR31881:SF6">
    <property type="entry name" value="OS09G0494600 PROTEIN"/>
    <property type="match status" value="1"/>
</dbReference>
<keyword evidence="1" id="KW-0812">Transmembrane</keyword>
<dbReference type="Pfam" id="PF04654">
    <property type="entry name" value="DUF599"/>
    <property type="match status" value="1"/>
</dbReference>
<evidence type="ECO:0000313" key="2">
    <source>
        <dbReference type="EMBL" id="MBN7824625.1"/>
    </source>
</evidence>
<organism evidence="2 3">
    <name type="scientific">Bowmanella dokdonensis</name>
    <dbReference type="NCBI Taxonomy" id="751969"/>
    <lineage>
        <taxon>Bacteria</taxon>
        <taxon>Pseudomonadati</taxon>
        <taxon>Pseudomonadota</taxon>
        <taxon>Gammaproteobacteria</taxon>
        <taxon>Alteromonadales</taxon>
        <taxon>Alteromonadaceae</taxon>
        <taxon>Bowmanella</taxon>
    </lineage>
</organism>
<dbReference type="RefSeq" id="WP_206572724.1">
    <property type="nucleotide sequence ID" value="NZ_JAFKCV010000002.1"/>
</dbReference>
<accession>A0A939INA6</accession>
<dbReference type="AlphaFoldDB" id="A0A939INA6"/>
<keyword evidence="1" id="KW-1133">Transmembrane helix</keyword>
<gene>
    <name evidence="2" type="ORF">J0A66_05225</name>
</gene>
<evidence type="ECO:0000313" key="3">
    <source>
        <dbReference type="Proteomes" id="UP000664654"/>
    </source>
</evidence>
<dbReference type="Proteomes" id="UP000664654">
    <property type="component" value="Unassembled WGS sequence"/>
</dbReference>